<dbReference type="Gene3D" id="2.30.130.40">
    <property type="entry name" value="LON domain-like"/>
    <property type="match status" value="1"/>
</dbReference>
<comment type="subcellular location">
    <subcellularLocation>
        <location evidence="1 9 10">Cytoplasm</location>
    </subcellularLocation>
</comment>
<comment type="similarity">
    <text evidence="9 10 13 14">Belongs to the peptidase S16 family.</text>
</comment>
<dbReference type="InterPro" id="IPR008269">
    <property type="entry name" value="Lon_proteolytic"/>
</dbReference>
<evidence type="ECO:0000256" key="13">
    <source>
        <dbReference type="PROSITE-ProRule" id="PRU01122"/>
    </source>
</evidence>
<dbReference type="FunFam" id="3.40.50.300:FF:000382">
    <property type="entry name" value="Lon protease homolog 2, peroxisomal"/>
    <property type="match status" value="1"/>
</dbReference>
<dbReference type="InterPro" id="IPR003593">
    <property type="entry name" value="AAA+_ATPase"/>
</dbReference>
<dbReference type="Pfam" id="PF05362">
    <property type="entry name" value="Lon_C"/>
    <property type="match status" value="1"/>
</dbReference>
<dbReference type="InterPro" id="IPR027065">
    <property type="entry name" value="Lon_Prtase"/>
</dbReference>
<comment type="induction">
    <text evidence="9">By heat shock.</text>
</comment>
<evidence type="ECO:0000256" key="14">
    <source>
        <dbReference type="RuleBase" id="RU000591"/>
    </source>
</evidence>
<dbReference type="Gene3D" id="1.20.5.5270">
    <property type="match status" value="1"/>
</dbReference>
<evidence type="ECO:0000256" key="2">
    <source>
        <dbReference type="ARBA" id="ARBA00022490"/>
    </source>
</evidence>
<dbReference type="InterPro" id="IPR003959">
    <property type="entry name" value="ATPase_AAA_core"/>
</dbReference>
<name>A0A653AI38_UNCDX</name>
<evidence type="ECO:0000256" key="10">
    <source>
        <dbReference type="PIRNR" id="PIRNR001174"/>
    </source>
</evidence>
<feature type="active site" evidence="9 11">
    <location>
        <position position="723"/>
    </location>
</feature>
<comment type="function">
    <text evidence="9">ATP-dependent serine protease that mediates the selective degradation of mutant and abnormal proteins as well as certain short-lived regulatory proteins. Required for cellular homeostasis and for survival from DNA damage and developmental changes induced by stress. Degrades polypeptides processively to yield small peptide fragments that are 5 to 10 amino acids long. Binds to DNA in a double-stranded, site-specific manner.</text>
</comment>
<evidence type="ECO:0000256" key="6">
    <source>
        <dbReference type="ARBA" id="ARBA00022825"/>
    </source>
</evidence>
<keyword evidence="2 9" id="KW-0963">Cytoplasm</keyword>
<dbReference type="Pfam" id="PF00004">
    <property type="entry name" value="AAA"/>
    <property type="match status" value="1"/>
</dbReference>
<dbReference type="PRINTS" id="PR00830">
    <property type="entry name" value="ENDOLAPTASE"/>
</dbReference>
<evidence type="ECO:0000259" key="17">
    <source>
        <dbReference type="PROSITE" id="PS51787"/>
    </source>
</evidence>
<evidence type="ECO:0000256" key="15">
    <source>
        <dbReference type="SAM" id="MobiDB-lite"/>
    </source>
</evidence>
<dbReference type="SMART" id="SM00464">
    <property type="entry name" value="LON"/>
    <property type="match status" value="1"/>
</dbReference>
<dbReference type="GO" id="GO:0005737">
    <property type="term" value="C:cytoplasm"/>
    <property type="evidence" value="ECO:0007669"/>
    <property type="project" value="UniProtKB-SubCell"/>
</dbReference>
<evidence type="ECO:0000256" key="8">
    <source>
        <dbReference type="ARBA" id="ARBA00023016"/>
    </source>
</evidence>
<dbReference type="Gene3D" id="1.10.8.60">
    <property type="match status" value="1"/>
</dbReference>
<feature type="binding site" evidence="9 12">
    <location>
        <begin position="357"/>
        <end position="364"/>
    </location>
    <ligand>
        <name>ATP</name>
        <dbReference type="ChEBI" id="CHEBI:30616"/>
    </ligand>
</feature>
<dbReference type="SMART" id="SM00382">
    <property type="entry name" value="AAA"/>
    <property type="match status" value="1"/>
</dbReference>
<dbReference type="EMBL" id="UPXX01000032">
    <property type="protein sequence ID" value="VBB47698.1"/>
    <property type="molecule type" value="Genomic_DNA"/>
</dbReference>
<dbReference type="HAMAP" id="MF_01973">
    <property type="entry name" value="lon_bact"/>
    <property type="match status" value="1"/>
</dbReference>
<dbReference type="SUPFAM" id="SSF52540">
    <property type="entry name" value="P-loop containing nucleoside triphosphate hydrolases"/>
    <property type="match status" value="1"/>
</dbReference>
<feature type="domain" description="Lon N-terminal" evidence="17">
    <location>
        <begin position="12"/>
        <end position="205"/>
    </location>
</feature>
<gene>
    <name evidence="9 18" type="primary">lon</name>
    <name evidence="18" type="ORF">TRIP_B50493</name>
</gene>
<evidence type="ECO:0000256" key="9">
    <source>
        <dbReference type="HAMAP-Rule" id="MF_01973"/>
    </source>
</evidence>
<dbReference type="FunFam" id="1.20.5.5270:FF:000002">
    <property type="entry name" value="Lon protease homolog"/>
    <property type="match status" value="1"/>
</dbReference>
<dbReference type="GO" id="GO:0004252">
    <property type="term" value="F:serine-type endopeptidase activity"/>
    <property type="evidence" value="ECO:0007669"/>
    <property type="project" value="UniProtKB-UniRule"/>
</dbReference>
<dbReference type="GO" id="GO:0004176">
    <property type="term" value="F:ATP-dependent peptidase activity"/>
    <property type="evidence" value="ECO:0007669"/>
    <property type="project" value="UniProtKB-UniRule"/>
</dbReference>
<dbReference type="InterPro" id="IPR027417">
    <property type="entry name" value="P-loop_NTPase"/>
</dbReference>
<dbReference type="InterPro" id="IPR020568">
    <property type="entry name" value="Ribosomal_Su5_D2-typ_SF"/>
</dbReference>
<dbReference type="PANTHER" id="PTHR10046">
    <property type="entry name" value="ATP DEPENDENT LON PROTEASE FAMILY MEMBER"/>
    <property type="match status" value="1"/>
</dbReference>
<evidence type="ECO:0000256" key="4">
    <source>
        <dbReference type="ARBA" id="ARBA00022741"/>
    </source>
</evidence>
<protein>
    <recommendedName>
        <fullName evidence="9 10">Lon protease</fullName>
        <ecNumber evidence="9 10">3.4.21.53</ecNumber>
    </recommendedName>
    <alternativeName>
        <fullName evidence="9">ATP-dependent protease La</fullName>
    </alternativeName>
</protein>
<sequence length="798" mass="89165">MDFSDKKIPDALPVLPLKDAVIFPRMVVPLAIREEAHRRLVDDALHGDKMVLTVMMKDGAEGETTGTPEVHRIGTACHIMKLSKMDEGTVVVVQGIARVEIKGVKQGEHYSLAEVERLEDIGRSGKKIDAMTLSIMNLFKEIVDLSPHLPDELIDLAKNIEEPGPLADMIVSTLNLDRHKKQDILECLDVKTRLERITRFLSEDLELQKMGRQIQDQVKKGIDQHQKEFYLKEQLKAIQKELGMGDDEGSEIDELLERLEEKDLPEPVKAVAEKELRRLSGMNPASSEYTVSRTYLDWILDLPWNEGTEETLDIRRAERVLNRHHYNLEKVKKRILEYLAVRKLNPAHKGPILCLVGPPGTGKTSLGRSIAEAMGRKFVRTSLGGVRDEAEIRGHRRTYVGALPGRIIQGIKRAGSNNPVYILDEIDKVGTDFRGDPSSALLEVLDPEQNFSFSDHYLEVEFDLSKVMFIATANQLDPVPPPLRDRMEVLELAGYTEDEKLNIARKFLIPRQVKEHGLSREKIIIRTPAVRKIIREYTREAGVRNLEREIGAICRAVARGVAEGSEDLFDVSAAALQEYLGNPRFTFDLAKRTSVPGVAIGLAWTPAGGDILFVEATMMPGKKSLNLTGQLGDVMKESAHTAMSYLRSKAAQFGIREDFFAERDFHIHVPAGAIPKDGPSAGVTMLTALASLLIGRPVRHRVAMTGEVTLRGMVLPVGGIKEKVLAASRSGIKEIILPEGNRHDLDDIPEKIRKQLIFHLVNRMEDVLALALEEKKDETEKRSHEASTVKQASEEDGK</sequence>
<feature type="active site" evidence="9 11">
    <location>
        <position position="680"/>
    </location>
</feature>
<dbReference type="SUPFAM" id="SSF88697">
    <property type="entry name" value="PUA domain-like"/>
    <property type="match status" value="1"/>
</dbReference>
<dbReference type="NCBIfam" id="TIGR00763">
    <property type="entry name" value="lon"/>
    <property type="match status" value="1"/>
</dbReference>
<dbReference type="Gene3D" id="3.30.230.10">
    <property type="match status" value="1"/>
</dbReference>
<comment type="catalytic activity">
    <reaction evidence="9 10 13">
        <text>Hydrolysis of proteins in presence of ATP.</text>
        <dbReference type="EC" id="3.4.21.53"/>
    </reaction>
</comment>
<feature type="domain" description="Lon proteolytic" evidence="16">
    <location>
        <begin position="593"/>
        <end position="774"/>
    </location>
</feature>
<organism evidence="18">
    <name type="scientific">Uncultured Desulfatiglans sp</name>
    <dbReference type="NCBI Taxonomy" id="1748965"/>
    <lineage>
        <taxon>Bacteria</taxon>
        <taxon>Pseudomonadati</taxon>
        <taxon>Thermodesulfobacteriota</taxon>
        <taxon>Desulfobacteria</taxon>
        <taxon>Desulfatiglandales</taxon>
        <taxon>Desulfatiglandaceae</taxon>
        <taxon>Desulfatiglans</taxon>
        <taxon>environmental samples</taxon>
    </lineage>
</organism>
<dbReference type="SUPFAM" id="SSF54211">
    <property type="entry name" value="Ribosomal protein S5 domain 2-like"/>
    <property type="match status" value="1"/>
</dbReference>
<dbReference type="FunFam" id="3.30.230.10:FF:000019">
    <property type="entry name" value="Lon protease homolog 2, peroxisomal"/>
    <property type="match status" value="1"/>
</dbReference>
<dbReference type="GO" id="GO:0043565">
    <property type="term" value="F:sequence-specific DNA binding"/>
    <property type="evidence" value="ECO:0007669"/>
    <property type="project" value="UniProtKB-UniRule"/>
</dbReference>
<dbReference type="EC" id="3.4.21.53" evidence="9 10"/>
<dbReference type="CDD" id="cd19500">
    <property type="entry name" value="RecA-like_Lon"/>
    <property type="match status" value="1"/>
</dbReference>
<keyword evidence="3 9" id="KW-0645">Protease</keyword>
<dbReference type="GO" id="GO:0016887">
    <property type="term" value="F:ATP hydrolysis activity"/>
    <property type="evidence" value="ECO:0007669"/>
    <property type="project" value="UniProtKB-UniRule"/>
</dbReference>
<evidence type="ECO:0000256" key="11">
    <source>
        <dbReference type="PIRSR" id="PIRSR001174-1"/>
    </source>
</evidence>
<evidence type="ECO:0000256" key="5">
    <source>
        <dbReference type="ARBA" id="ARBA00022801"/>
    </source>
</evidence>
<dbReference type="InterPro" id="IPR015947">
    <property type="entry name" value="PUA-like_sf"/>
</dbReference>
<dbReference type="Pfam" id="PF02190">
    <property type="entry name" value="LON_substr_bdg"/>
    <property type="match status" value="1"/>
</dbReference>
<proteinExistence type="evidence at transcript level"/>
<dbReference type="InterPro" id="IPR054594">
    <property type="entry name" value="Lon_lid"/>
</dbReference>
<evidence type="ECO:0000256" key="12">
    <source>
        <dbReference type="PIRSR" id="PIRSR001174-2"/>
    </source>
</evidence>
<dbReference type="Gene3D" id="3.40.50.300">
    <property type="entry name" value="P-loop containing nucleotide triphosphate hydrolases"/>
    <property type="match status" value="1"/>
</dbReference>
<keyword evidence="7 9" id="KW-0067">ATP-binding</keyword>
<dbReference type="InterPro" id="IPR003111">
    <property type="entry name" value="Lon_prtase_N"/>
</dbReference>
<feature type="region of interest" description="Disordered" evidence="15">
    <location>
        <begin position="775"/>
        <end position="798"/>
    </location>
</feature>
<keyword evidence="8 9" id="KW-0346">Stress response</keyword>
<evidence type="ECO:0000256" key="7">
    <source>
        <dbReference type="ARBA" id="ARBA00022840"/>
    </source>
</evidence>
<dbReference type="AlphaFoldDB" id="A0A653AI38"/>
<keyword evidence="4 9" id="KW-0547">Nucleotide-binding</keyword>
<dbReference type="PIRSF" id="PIRSF001174">
    <property type="entry name" value="Lon_proteas"/>
    <property type="match status" value="1"/>
</dbReference>
<dbReference type="InterPro" id="IPR046336">
    <property type="entry name" value="Lon_prtase_N_sf"/>
</dbReference>
<dbReference type="InterPro" id="IPR027543">
    <property type="entry name" value="Lon_bac"/>
</dbReference>
<comment type="subunit">
    <text evidence="9 10">Homohexamer. Organized in a ring with a central cavity.</text>
</comment>
<dbReference type="PROSITE" id="PS51787">
    <property type="entry name" value="LON_N"/>
    <property type="match status" value="1"/>
</dbReference>
<dbReference type="InterPro" id="IPR008268">
    <property type="entry name" value="Peptidase_S16_AS"/>
</dbReference>
<keyword evidence="6 9" id="KW-0720">Serine protease</keyword>
<evidence type="ECO:0000313" key="18">
    <source>
        <dbReference type="EMBL" id="VBB47698.1"/>
    </source>
</evidence>
<dbReference type="GO" id="GO:0006515">
    <property type="term" value="P:protein quality control for misfolded or incompletely synthesized proteins"/>
    <property type="evidence" value="ECO:0007669"/>
    <property type="project" value="UniProtKB-UniRule"/>
</dbReference>
<dbReference type="GO" id="GO:0005524">
    <property type="term" value="F:ATP binding"/>
    <property type="evidence" value="ECO:0007669"/>
    <property type="project" value="UniProtKB-UniRule"/>
</dbReference>
<accession>A0A653AI38</accession>
<dbReference type="InterPro" id="IPR004815">
    <property type="entry name" value="Lon_bac/euk-typ"/>
</dbReference>
<keyword evidence="5 9" id="KW-0378">Hydrolase</keyword>
<evidence type="ECO:0000259" key="16">
    <source>
        <dbReference type="PROSITE" id="PS51786"/>
    </source>
</evidence>
<dbReference type="InterPro" id="IPR014721">
    <property type="entry name" value="Ribsml_uS5_D2-typ_fold_subgr"/>
</dbReference>
<dbReference type="PROSITE" id="PS01046">
    <property type="entry name" value="LON_SER"/>
    <property type="match status" value="1"/>
</dbReference>
<dbReference type="GO" id="GO:0034605">
    <property type="term" value="P:cellular response to heat"/>
    <property type="evidence" value="ECO:0007669"/>
    <property type="project" value="UniProtKB-UniRule"/>
</dbReference>
<reference evidence="18" key="1">
    <citation type="submission" date="2018-07" db="EMBL/GenBank/DDBJ databases">
        <authorList>
            <consortium name="Genoscope - CEA"/>
            <person name="William W."/>
        </authorList>
    </citation>
    <scope>NUCLEOTIDE SEQUENCE</scope>
    <source>
        <strain evidence="18">IK1</strain>
    </source>
</reference>
<evidence type="ECO:0000256" key="1">
    <source>
        <dbReference type="ARBA" id="ARBA00004496"/>
    </source>
</evidence>
<dbReference type="PROSITE" id="PS51786">
    <property type="entry name" value="LON_PROTEOLYTIC"/>
    <property type="match status" value="1"/>
</dbReference>
<evidence type="ECO:0000256" key="3">
    <source>
        <dbReference type="ARBA" id="ARBA00022670"/>
    </source>
</evidence>
<dbReference type="Gene3D" id="1.20.58.1480">
    <property type="match status" value="1"/>
</dbReference>
<dbReference type="Pfam" id="PF22667">
    <property type="entry name" value="Lon_lid"/>
    <property type="match status" value="1"/>
</dbReference>